<accession>A0A081RLP9</accession>
<reference evidence="1 2" key="1">
    <citation type="submission" date="2014-06" db="EMBL/GenBank/DDBJ databases">
        <authorList>
            <person name="Ngugi D.K."/>
            <person name="Blom J."/>
            <person name="Alam I."/>
            <person name="Rashid M."/>
            <person name="Ba Alawi W."/>
            <person name="Zhang G."/>
            <person name="Hikmawan T."/>
            <person name="Guan Y."/>
            <person name="Antunes A."/>
            <person name="Siam R."/>
            <person name="ElDorry H."/>
            <person name="Bajic V."/>
            <person name="Stingl U."/>
        </authorList>
    </citation>
    <scope>NUCLEOTIDE SEQUENCE [LARGE SCALE GENOMIC DNA]</scope>
    <source>
        <strain evidence="1">SCGC AAA799-N04</strain>
    </source>
</reference>
<sequence length="257" mass="26987">MNTKAILGISFAAVFAVTMMFAPYVAAAGSHLDIKSVNVETDGSFANVEIKTKETIPVGVGSFGYGVITAFEGGFPENVLALTTHVCAADSPVQGNVDELGPDGVFGTADDVCPFAPEGSIGVLEFLRDNFPDQFGSLPQGEIDQLLDGPEMHPHILDLVATATLPVGEQACLGVDNFSGLEVDVVRTVTTANNVSPADYLLQVDNKKITVGNIPIDGSNLLSDEMIAYASFNIAPINNGENITHLCLTDLDLTLAE</sequence>
<dbReference type="AlphaFoldDB" id="A0A081RLP9"/>
<protein>
    <submittedName>
        <fullName evidence="1">Uncharacterized protein</fullName>
    </submittedName>
</protein>
<gene>
    <name evidence="1" type="ORF">AAA799N04_01468</name>
</gene>
<dbReference type="Proteomes" id="UP000028059">
    <property type="component" value="Unassembled WGS sequence"/>
</dbReference>
<keyword evidence="2" id="KW-1185">Reference proteome</keyword>
<evidence type="ECO:0000313" key="2">
    <source>
        <dbReference type="Proteomes" id="UP000028059"/>
    </source>
</evidence>
<proteinExistence type="predicted"/>
<evidence type="ECO:0000313" key="1">
    <source>
        <dbReference type="EMBL" id="KEQ56122.1"/>
    </source>
</evidence>
<dbReference type="EMBL" id="JOKN01000032">
    <property type="protein sequence ID" value="KEQ56122.1"/>
    <property type="molecule type" value="Genomic_DNA"/>
</dbReference>
<organism evidence="1 2">
    <name type="scientific">Marine Group I thaumarchaeote SCGC AAA799-N04</name>
    <dbReference type="NCBI Taxonomy" id="1502293"/>
    <lineage>
        <taxon>Archaea</taxon>
        <taxon>Nitrososphaerota</taxon>
        <taxon>Marine Group I</taxon>
    </lineage>
</organism>
<comment type="caution">
    <text evidence="1">The sequence shown here is derived from an EMBL/GenBank/DDBJ whole genome shotgun (WGS) entry which is preliminary data.</text>
</comment>
<name>A0A081RLP9_9ARCH</name>